<comment type="caution">
    <text evidence="1">The sequence shown here is derived from an EMBL/GenBank/DDBJ whole genome shotgun (WGS) entry which is preliminary data.</text>
</comment>
<sequence length="74" mass="8404">MDIPGTPIQDQVLTATLHSMQTMSRKLLLGYSWKAFEIWQNRWAGITSNNRQAIKAFIEQRTADPDALSVVQTL</sequence>
<proteinExistence type="predicted"/>
<dbReference type="EMBL" id="AAXD02000048">
    <property type="protein sequence ID" value="EDN82723.1"/>
    <property type="molecule type" value="Genomic_DNA"/>
</dbReference>
<reference evidence="1 2" key="2">
    <citation type="submission" date="2007-05" db="EMBL/GenBank/DDBJ databases">
        <title>Draft genome sequence of Bifidobacterium adolescentis (L2-32).</title>
        <authorList>
            <person name="Sudarsanam P."/>
            <person name="Ley R."/>
            <person name="Guruge J."/>
            <person name="Turnbaugh P.J."/>
            <person name="Mahowald M."/>
            <person name="Liep D."/>
            <person name="Gordon J."/>
        </authorList>
    </citation>
    <scope>NUCLEOTIDE SEQUENCE [LARGE SCALE GENOMIC DNA]</scope>
    <source>
        <strain evidence="1 2">L2-32</strain>
    </source>
</reference>
<dbReference type="Proteomes" id="UP000003773">
    <property type="component" value="Unassembled WGS sequence"/>
</dbReference>
<reference evidence="1 2" key="1">
    <citation type="submission" date="2007-04" db="EMBL/GenBank/DDBJ databases">
        <authorList>
            <person name="Fulton L."/>
            <person name="Clifton S."/>
            <person name="Fulton B."/>
            <person name="Xu J."/>
            <person name="Minx P."/>
            <person name="Pepin K.H."/>
            <person name="Johnson M."/>
            <person name="Thiruvilangam P."/>
            <person name="Bhonagiri V."/>
            <person name="Nash W.E."/>
            <person name="Mardis E.R."/>
            <person name="Wilson R.K."/>
        </authorList>
    </citation>
    <scope>NUCLEOTIDE SEQUENCE [LARGE SCALE GENOMIC DNA]</scope>
    <source>
        <strain evidence="1 2">L2-32</strain>
    </source>
</reference>
<protein>
    <submittedName>
        <fullName evidence="1">Uncharacterized protein</fullName>
    </submittedName>
</protein>
<evidence type="ECO:0000313" key="1">
    <source>
        <dbReference type="EMBL" id="EDN82723.1"/>
    </source>
</evidence>
<gene>
    <name evidence="1" type="ORF">BIFADO_01532</name>
</gene>
<evidence type="ECO:0000313" key="2">
    <source>
        <dbReference type="Proteomes" id="UP000003773"/>
    </source>
</evidence>
<dbReference type="AlphaFoldDB" id="A7A6P9"/>
<organism evidence="1 2">
    <name type="scientific">Bifidobacterium adolescentis L2-32</name>
    <dbReference type="NCBI Taxonomy" id="411481"/>
    <lineage>
        <taxon>Bacteria</taxon>
        <taxon>Bacillati</taxon>
        <taxon>Actinomycetota</taxon>
        <taxon>Actinomycetes</taxon>
        <taxon>Bifidobacteriales</taxon>
        <taxon>Bifidobacteriaceae</taxon>
        <taxon>Bifidobacterium</taxon>
    </lineage>
</organism>
<accession>A7A6P9</accession>
<dbReference type="HOGENOM" id="CLU_2680271_0_0_11"/>
<name>A7A6P9_BIFAD</name>